<reference evidence="3" key="2">
    <citation type="submission" date="2015-01" db="EMBL/GenBank/DDBJ databases">
        <title>Evolutionary Origins and Diversification of the Mycorrhizal Mutualists.</title>
        <authorList>
            <consortium name="DOE Joint Genome Institute"/>
            <consortium name="Mycorrhizal Genomics Consortium"/>
            <person name="Kohler A."/>
            <person name="Kuo A."/>
            <person name="Nagy L.G."/>
            <person name="Floudas D."/>
            <person name="Copeland A."/>
            <person name="Barry K.W."/>
            <person name="Cichocki N."/>
            <person name="Veneault-Fourrey C."/>
            <person name="LaButti K."/>
            <person name="Lindquist E.A."/>
            <person name="Lipzen A."/>
            <person name="Lundell T."/>
            <person name="Morin E."/>
            <person name="Murat C."/>
            <person name="Riley R."/>
            <person name="Ohm R."/>
            <person name="Sun H."/>
            <person name="Tunlid A."/>
            <person name="Henrissat B."/>
            <person name="Grigoriev I.V."/>
            <person name="Hibbett D.S."/>
            <person name="Martin F."/>
        </authorList>
    </citation>
    <scope>NUCLEOTIDE SEQUENCE [LARGE SCALE GENOMIC DNA]</scope>
    <source>
        <strain evidence="3">h7</strain>
    </source>
</reference>
<name>A0A0C2XV90_HEBCY</name>
<keyword evidence="3" id="KW-1185">Reference proteome</keyword>
<evidence type="ECO:0000313" key="2">
    <source>
        <dbReference type="EMBL" id="KIM41563.1"/>
    </source>
</evidence>
<proteinExistence type="predicted"/>
<sequence>MLFIKKKFWRSIFRWTVPGKSRTLSRSRKHPIIIAPLSRSSIDKLQLEHTLNDARSRSQLSDDSHLHDTTAPPSFISNPDPSPYEPSAEPNEHQLHYIEDFQIHRATRVKLASSLPRVETIAPSESKSEILSDSIPLQSSDSELVPLSVLAPVSEAAPLPSQGEHLETENYDDISVSQPAAAAAATRCPAIRKNASTIAPLTAVRFAASTFTGPTHRPAPRMYDYNVARPRPGYRTVRSALQRSDSKTFTVPAHLKNPSLNSSTELSEVNSILFPEFPNPDPLEPTAQPIVSSDRSGDPFKDIPYISLRQRYHSASARIPLTWTPPSGLRHLYHSFQLSGQPGKWQWVYIGPSYGPPPGGIKAMVPAQAWGYAEGWYFSNDGSILIQHCGPVPKTEECEPT</sequence>
<feature type="region of interest" description="Disordered" evidence="1">
    <location>
        <begin position="54"/>
        <end position="90"/>
    </location>
</feature>
<dbReference type="Proteomes" id="UP000053424">
    <property type="component" value="Unassembled WGS sequence"/>
</dbReference>
<dbReference type="HOGENOM" id="CLU_687078_0_0_1"/>
<feature type="compositionally biased region" description="Basic and acidic residues" evidence="1">
    <location>
        <begin position="54"/>
        <end position="68"/>
    </location>
</feature>
<dbReference type="EMBL" id="KN831780">
    <property type="protein sequence ID" value="KIM41563.1"/>
    <property type="molecule type" value="Genomic_DNA"/>
</dbReference>
<dbReference type="AlphaFoldDB" id="A0A0C2XV90"/>
<organism evidence="2 3">
    <name type="scientific">Hebeloma cylindrosporum</name>
    <dbReference type="NCBI Taxonomy" id="76867"/>
    <lineage>
        <taxon>Eukaryota</taxon>
        <taxon>Fungi</taxon>
        <taxon>Dikarya</taxon>
        <taxon>Basidiomycota</taxon>
        <taxon>Agaricomycotina</taxon>
        <taxon>Agaricomycetes</taxon>
        <taxon>Agaricomycetidae</taxon>
        <taxon>Agaricales</taxon>
        <taxon>Agaricineae</taxon>
        <taxon>Hymenogastraceae</taxon>
        <taxon>Hebeloma</taxon>
    </lineage>
</organism>
<reference evidence="2 3" key="1">
    <citation type="submission" date="2014-04" db="EMBL/GenBank/DDBJ databases">
        <authorList>
            <consortium name="DOE Joint Genome Institute"/>
            <person name="Kuo A."/>
            <person name="Gay G."/>
            <person name="Dore J."/>
            <person name="Kohler A."/>
            <person name="Nagy L.G."/>
            <person name="Floudas D."/>
            <person name="Copeland A."/>
            <person name="Barry K.W."/>
            <person name="Cichocki N."/>
            <person name="Veneault-Fourrey C."/>
            <person name="LaButti K."/>
            <person name="Lindquist E.A."/>
            <person name="Lipzen A."/>
            <person name="Lundell T."/>
            <person name="Morin E."/>
            <person name="Murat C."/>
            <person name="Sun H."/>
            <person name="Tunlid A."/>
            <person name="Henrissat B."/>
            <person name="Grigoriev I.V."/>
            <person name="Hibbett D.S."/>
            <person name="Martin F."/>
            <person name="Nordberg H.P."/>
            <person name="Cantor M.N."/>
            <person name="Hua S.X."/>
        </authorList>
    </citation>
    <scope>NUCLEOTIDE SEQUENCE [LARGE SCALE GENOMIC DNA]</scope>
    <source>
        <strain evidence="3">h7</strain>
    </source>
</reference>
<evidence type="ECO:0000256" key="1">
    <source>
        <dbReference type="SAM" id="MobiDB-lite"/>
    </source>
</evidence>
<gene>
    <name evidence="2" type="ORF">M413DRAFT_11095</name>
</gene>
<protein>
    <submittedName>
        <fullName evidence="2">Uncharacterized protein</fullName>
    </submittedName>
</protein>
<accession>A0A0C2XV90</accession>
<evidence type="ECO:0000313" key="3">
    <source>
        <dbReference type="Proteomes" id="UP000053424"/>
    </source>
</evidence>